<dbReference type="AlphaFoldDB" id="A0A3S2V2Q6"/>
<evidence type="ECO:0000256" key="1">
    <source>
        <dbReference type="SAM" id="SignalP"/>
    </source>
</evidence>
<feature type="signal peptide" evidence="1">
    <location>
        <begin position="1"/>
        <end position="18"/>
    </location>
</feature>
<keyword evidence="1" id="KW-0732">Signal</keyword>
<proteinExistence type="predicted"/>
<evidence type="ECO:0008006" key="4">
    <source>
        <dbReference type="Google" id="ProtNLM"/>
    </source>
</evidence>
<keyword evidence="3" id="KW-1185">Reference proteome</keyword>
<evidence type="ECO:0000313" key="2">
    <source>
        <dbReference type="EMBL" id="RVU01729.1"/>
    </source>
</evidence>
<comment type="caution">
    <text evidence="2">The sequence shown here is derived from an EMBL/GenBank/DDBJ whole genome shotgun (WGS) entry which is preliminary data.</text>
</comment>
<organism evidence="2 3">
    <name type="scientific">Mucilaginibacter limnophilus</name>
    <dbReference type="NCBI Taxonomy" id="1932778"/>
    <lineage>
        <taxon>Bacteria</taxon>
        <taxon>Pseudomonadati</taxon>
        <taxon>Bacteroidota</taxon>
        <taxon>Sphingobacteriia</taxon>
        <taxon>Sphingobacteriales</taxon>
        <taxon>Sphingobacteriaceae</taxon>
        <taxon>Mucilaginibacter</taxon>
    </lineage>
</organism>
<reference evidence="2 3" key="1">
    <citation type="submission" date="2019-01" db="EMBL/GenBank/DDBJ databases">
        <authorList>
            <person name="Chen W.-M."/>
        </authorList>
    </citation>
    <scope>NUCLEOTIDE SEQUENCE [LARGE SCALE GENOMIC DNA]</scope>
    <source>
        <strain evidence="2 3">YBJ-36</strain>
    </source>
</reference>
<dbReference type="RefSeq" id="WP_127704094.1">
    <property type="nucleotide sequence ID" value="NZ_SACK01000002.1"/>
</dbReference>
<protein>
    <recommendedName>
        <fullName evidence="4">DUF3347 domain-containing protein</fullName>
    </recommendedName>
</protein>
<name>A0A3S2V2Q6_9SPHI</name>
<accession>A0A3S2V2Q6</accession>
<dbReference type="Proteomes" id="UP000282759">
    <property type="component" value="Unassembled WGS sequence"/>
</dbReference>
<feature type="chain" id="PRO_5018711588" description="DUF3347 domain-containing protein" evidence="1">
    <location>
        <begin position="19"/>
        <end position="156"/>
    </location>
</feature>
<dbReference type="OrthoDB" id="1370168at2"/>
<dbReference type="EMBL" id="SACK01000002">
    <property type="protein sequence ID" value="RVU01729.1"/>
    <property type="molecule type" value="Genomic_DNA"/>
</dbReference>
<gene>
    <name evidence="2" type="ORF">EOD41_07145</name>
</gene>
<sequence length="156" mass="17943">MRYTAFIFLLLIPAMCHAQQKALTFQQAEKQGIAMQKLDKLYANALDADTAKAVFKGAEVQVFYKAYTTMLSDLSIFLQKNNFKWEKPTRIFHRIYFEPDGNIDHYLLNLQPTSMDAAKQDTLIKQVNEFAKNYKLAITANKKFAQCSPAIYQDAK</sequence>
<evidence type="ECO:0000313" key="3">
    <source>
        <dbReference type="Proteomes" id="UP000282759"/>
    </source>
</evidence>